<dbReference type="GO" id="GO:0019825">
    <property type="term" value="F:oxygen binding"/>
    <property type="evidence" value="ECO:0007669"/>
    <property type="project" value="InterPro"/>
</dbReference>
<dbReference type="AlphaFoldDB" id="A0A7C3PFY2"/>
<dbReference type="GO" id="GO:0020037">
    <property type="term" value="F:heme binding"/>
    <property type="evidence" value="ECO:0007669"/>
    <property type="project" value="InterPro"/>
</dbReference>
<dbReference type="InterPro" id="IPR016339">
    <property type="entry name" value="Hemoglobin_trunc_I"/>
</dbReference>
<dbReference type="Pfam" id="PF01152">
    <property type="entry name" value="Bac_globin"/>
    <property type="match status" value="1"/>
</dbReference>
<evidence type="ECO:0000256" key="5">
    <source>
        <dbReference type="ARBA" id="ARBA00022723"/>
    </source>
</evidence>
<dbReference type="PIRSF" id="PIRSF002030">
    <property type="entry name" value="Globin_Protozoa/Cyanobacteria"/>
    <property type="match status" value="1"/>
</dbReference>
<dbReference type="SUPFAM" id="SSF46458">
    <property type="entry name" value="Globin-like"/>
    <property type="match status" value="1"/>
</dbReference>
<dbReference type="InterPro" id="IPR001486">
    <property type="entry name" value="Hemoglobin_trunc"/>
</dbReference>
<comment type="similarity">
    <text evidence="1 7">Belongs to the truncated hemoglobin family. Group I subfamily.</text>
</comment>
<gene>
    <name evidence="10" type="ORF">ENR64_10050</name>
</gene>
<dbReference type="CDD" id="cd00454">
    <property type="entry name" value="TrHb1_N"/>
    <property type="match status" value="1"/>
</dbReference>
<keyword evidence="2 7" id="KW-0813">Transport</keyword>
<name>A0A7C3PFY2_9CYAN</name>
<dbReference type="GO" id="GO:0005344">
    <property type="term" value="F:oxygen carrier activity"/>
    <property type="evidence" value="ECO:0007669"/>
    <property type="project" value="UniProtKB-UniRule"/>
</dbReference>
<evidence type="ECO:0000256" key="2">
    <source>
        <dbReference type="ARBA" id="ARBA00022448"/>
    </source>
</evidence>
<proteinExistence type="inferred from homology"/>
<feature type="binding site" description="distal binding residue" evidence="9">
    <location>
        <position position="46"/>
    </location>
    <ligand>
        <name>heme</name>
        <dbReference type="ChEBI" id="CHEBI:30413"/>
    </ligand>
    <ligandPart>
        <name>Fe</name>
        <dbReference type="ChEBI" id="CHEBI:18248"/>
    </ligandPart>
</feature>
<dbReference type="EMBL" id="DSRU01000143">
    <property type="protein sequence ID" value="HFM98078.1"/>
    <property type="molecule type" value="Genomic_DNA"/>
</dbReference>
<dbReference type="InterPro" id="IPR019795">
    <property type="entry name" value="Globin_bac-like_CS"/>
</dbReference>
<organism evidence="10">
    <name type="scientific">Oscillatoriales cyanobacterium SpSt-418</name>
    <dbReference type="NCBI Taxonomy" id="2282169"/>
    <lineage>
        <taxon>Bacteria</taxon>
        <taxon>Bacillati</taxon>
        <taxon>Cyanobacteriota</taxon>
        <taxon>Cyanophyceae</taxon>
        <taxon>Oscillatoriophycideae</taxon>
        <taxon>Oscillatoriales</taxon>
    </lineage>
</organism>
<dbReference type="Gene3D" id="1.10.490.10">
    <property type="entry name" value="Globins"/>
    <property type="match status" value="1"/>
</dbReference>
<evidence type="ECO:0000256" key="7">
    <source>
        <dbReference type="PIRNR" id="PIRNR002030"/>
    </source>
</evidence>
<keyword evidence="3 7" id="KW-0349">Heme</keyword>
<evidence type="ECO:0000256" key="4">
    <source>
        <dbReference type="ARBA" id="ARBA00022621"/>
    </source>
</evidence>
<sequence>MTTLFEKLGGKAAVELAVDNFYDRVLKDDRVKHFFTDVDMNRQRAHQKAFLTYAFGGAPYYTGQTMRDAHKHVVDGMGLSSEHYDAVIEDLVLTLKELGISDELIGEVAAIAATPEHKRDILNQ</sequence>
<comment type="caution">
    <text evidence="10">The sequence shown here is derived from an EMBL/GenBank/DDBJ whole genome shotgun (WGS) entry which is preliminary data.</text>
</comment>
<keyword evidence="6 7" id="KW-0408">Iron</keyword>
<dbReference type="GO" id="GO:0046872">
    <property type="term" value="F:metal ion binding"/>
    <property type="evidence" value="ECO:0007669"/>
    <property type="project" value="UniProtKB-UniRule"/>
</dbReference>
<evidence type="ECO:0000256" key="1">
    <source>
        <dbReference type="ARBA" id="ARBA00009660"/>
    </source>
</evidence>
<evidence type="ECO:0000256" key="8">
    <source>
        <dbReference type="PIRSR" id="PIRSR002030-1"/>
    </source>
</evidence>
<evidence type="ECO:0000313" key="10">
    <source>
        <dbReference type="EMBL" id="HFM98078.1"/>
    </source>
</evidence>
<feature type="binding site" description="covalent" evidence="9">
    <location>
        <position position="117"/>
    </location>
    <ligand>
        <name>heme</name>
        <dbReference type="ChEBI" id="CHEBI:30413"/>
    </ligand>
</feature>
<protein>
    <recommendedName>
        <fullName evidence="7">Group 1 truncated hemoglobin</fullName>
    </recommendedName>
</protein>
<evidence type="ECO:0000256" key="9">
    <source>
        <dbReference type="PIRSR" id="PIRSR601486-1"/>
    </source>
</evidence>
<reference evidence="10" key="1">
    <citation type="journal article" date="2020" name="mSystems">
        <title>Genome- and Community-Level Interaction Insights into Carbon Utilization and Element Cycling Functions of Hydrothermarchaeota in Hydrothermal Sediment.</title>
        <authorList>
            <person name="Zhou Z."/>
            <person name="Liu Y."/>
            <person name="Xu W."/>
            <person name="Pan J."/>
            <person name="Luo Z.H."/>
            <person name="Li M."/>
        </authorList>
    </citation>
    <scope>NUCLEOTIDE SEQUENCE [LARGE SCALE GENOMIC DNA]</scope>
    <source>
        <strain evidence="10">SpSt-418</strain>
    </source>
</reference>
<accession>A0A7C3PFY2</accession>
<evidence type="ECO:0000256" key="3">
    <source>
        <dbReference type="ARBA" id="ARBA00022617"/>
    </source>
</evidence>
<dbReference type="InterPro" id="IPR012292">
    <property type="entry name" value="Globin/Proto"/>
</dbReference>
<feature type="binding site" description="proximal binding residue" evidence="8">
    <location>
        <position position="70"/>
    </location>
    <ligand>
        <name>heme</name>
        <dbReference type="ChEBI" id="CHEBI:30413"/>
    </ligand>
    <ligandPart>
        <name>Fe</name>
        <dbReference type="ChEBI" id="CHEBI:18248"/>
    </ligandPart>
</feature>
<keyword evidence="5 7" id="KW-0479">Metal-binding</keyword>
<dbReference type="InterPro" id="IPR009050">
    <property type="entry name" value="Globin-like_sf"/>
</dbReference>
<dbReference type="PROSITE" id="PS01213">
    <property type="entry name" value="GLOBIN_FAM_2"/>
    <property type="match status" value="1"/>
</dbReference>
<keyword evidence="4 7" id="KW-0561">Oxygen transport</keyword>
<evidence type="ECO:0000256" key="6">
    <source>
        <dbReference type="ARBA" id="ARBA00023004"/>
    </source>
</evidence>
<comment type="cofactor">
    <cofactor evidence="8">
        <name>heme</name>
        <dbReference type="ChEBI" id="CHEBI:30413"/>
    </cofactor>
    <text evidence="8">Binds 1 heme group per subunit.</text>
</comment>